<keyword evidence="1" id="KW-0418">Kinase</keyword>
<dbReference type="Proteomes" id="UP000534306">
    <property type="component" value="Unassembled WGS sequence"/>
</dbReference>
<gene>
    <name evidence="1" type="ORF">HNR71_003636</name>
    <name evidence="2" type="ORF">HPO96_04020</name>
</gene>
<dbReference type="RefSeq" id="WP_171671082.1">
    <property type="nucleotide sequence ID" value="NZ_BAAAGT010000003.1"/>
</dbReference>
<dbReference type="Gene3D" id="3.40.50.300">
    <property type="entry name" value="P-loop containing nucleotide triphosphate hydrolases"/>
    <property type="match status" value="1"/>
</dbReference>
<organism evidence="2 3">
    <name type="scientific">Kribbella sandramycini</name>
    <dbReference type="NCBI Taxonomy" id="60450"/>
    <lineage>
        <taxon>Bacteria</taxon>
        <taxon>Bacillati</taxon>
        <taxon>Actinomycetota</taxon>
        <taxon>Actinomycetes</taxon>
        <taxon>Propionibacteriales</taxon>
        <taxon>Kribbellaceae</taxon>
        <taxon>Kribbella</taxon>
    </lineage>
</organism>
<dbReference type="InterPro" id="IPR052732">
    <property type="entry name" value="Cell-binding_unc_protein"/>
</dbReference>
<evidence type="ECO:0000313" key="2">
    <source>
        <dbReference type="EMBL" id="NOL39407.1"/>
    </source>
</evidence>
<dbReference type="EMBL" id="JABJRC010000001">
    <property type="protein sequence ID" value="NOL39407.1"/>
    <property type="molecule type" value="Genomic_DNA"/>
</dbReference>
<dbReference type="InterPro" id="IPR027417">
    <property type="entry name" value="P-loop_NTPase"/>
</dbReference>
<sequence>MRARLVLLCGTTFAGKSTVARALAPRLAAEIVSLDEINARRGLWGGDGMTGAEWARTHDLAAAEVRELLTTGRSALVDDTSSRRFLRDRWRALAADADARFTLLYVDVDQTTVRERRAANQLTRGRRDVSDAVFEQHLLDFEPPESDERALRLGS</sequence>
<keyword evidence="2" id="KW-0067">ATP-binding</keyword>
<evidence type="ECO:0000313" key="1">
    <source>
        <dbReference type="EMBL" id="MBB6567999.1"/>
    </source>
</evidence>
<comment type="caution">
    <text evidence="2">The sequence shown here is derived from an EMBL/GenBank/DDBJ whole genome shotgun (WGS) entry which is preliminary data.</text>
</comment>
<dbReference type="PANTHER" id="PTHR43883:SF1">
    <property type="entry name" value="GLUCONOKINASE"/>
    <property type="match status" value="1"/>
</dbReference>
<keyword evidence="1" id="KW-0808">Transferase</keyword>
<accession>A0A7Y4NX16</accession>
<dbReference type="SUPFAM" id="SSF52540">
    <property type="entry name" value="P-loop containing nucleoside triphosphate hydrolases"/>
    <property type="match status" value="1"/>
</dbReference>
<dbReference type="PANTHER" id="PTHR43883">
    <property type="entry name" value="SLR0207 PROTEIN"/>
    <property type="match status" value="1"/>
</dbReference>
<dbReference type="GO" id="GO:0005524">
    <property type="term" value="F:ATP binding"/>
    <property type="evidence" value="ECO:0007669"/>
    <property type="project" value="UniProtKB-KW"/>
</dbReference>
<evidence type="ECO:0000313" key="4">
    <source>
        <dbReference type="Proteomes" id="UP000553957"/>
    </source>
</evidence>
<keyword evidence="2" id="KW-0547">Nucleotide-binding</keyword>
<keyword evidence="3" id="KW-1185">Reference proteome</keyword>
<evidence type="ECO:0000313" key="3">
    <source>
        <dbReference type="Proteomes" id="UP000534306"/>
    </source>
</evidence>
<dbReference type="AlphaFoldDB" id="A0A7Y4NX16"/>
<dbReference type="EMBL" id="JACHKF010000001">
    <property type="protein sequence ID" value="MBB6567999.1"/>
    <property type="molecule type" value="Genomic_DNA"/>
</dbReference>
<dbReference type="GO" id="GO:0016301">
    <property type="term" value="F:kinase activity"/>
    <property type="evidence" value="ECO:0007669"/>
    <property type="project" value="UniProtKB-KW"/>
</dbReference>
<reference evidence="1 4" key="2">
    <citation type="submission" date="2020-08" db="EMBL/GenBank/DDBJ databases">
        <title>Sequencing the genomes of 1000 actinobacteria strains.</title>
        <authorList>
            <person name="Klenk H.-P."/>
        </authorList>
    </citation>
    <scope>NUCLEOTIDE SEQUENCE [LARGE SCALE GENOMIC DNA]</scope>
    <source>
        <strain evidence="1 4">DSM 15626</strain>
    </source>
</reference>
<dbReference type="Proteomes" id="UP000553957">
    <property type="component" value="Unassembled WGS sequence"/>
</dbReference>
<proteinExistence type="predicted"/>
<dbReference type="Pfam" id="PF13671">
    <property type="entry name" value="AAA_33"/>
    <property type="match status" value="1"/>
</dbReference>
<protein>
    <submittedName>
        <fullName evidence="2">ATP-binding protein</fullName>
    </submittedName>
    <submittedName>
        <fullName evidence="1">Putative kinase</fullName>
    </submittedName>
</protein>
<name>A0A7Y4NX16_9ACTN</name>
<reference evidence="2 3" key="1">
    <citation type="submission" date="2020-05" db="EMBL/GenBank/DDBJ databases">
        <title>Genome sequence of Kribbella sandramycini ATCC 39419.</title>
        <authorList>
            <person name="Maclea K.S."/>
            <person name="Fair J.L."/>
        </authorList>
    </citation>
    <scope>NUCLEOTIDE SEQUENCE [LARGE SCALE GENOMIC DNA]</scope>
    <source>
        <strain evidence="2 3">ATCC 39419</strain>
    </source>
</reference>